<dbReference type="PROSITE" id="PS51471">
    <property type="entry name" value="FE2OG_OXY"/>
    <property type="match status" value="1"/>
</dbReference>
<feature type="binding site" evidence="6">
    <location>
        <position position="647"/>
    </location>
    <ligand>
        <name>Fe cation</name>
        <dbReference type="ChEBI" id="CHEBI:24875"/>
        <note>catalytic</note>
    </ligand>
</feature>
<dbReference type="GO" id="GO:0180022">
    <property type="term" value="C:RQC-trigger complex"/>
    <property type="evidence" value="ECO:0007669"/>
    <property type="project" value="InterPro"/>
</dbReference>
<dbReference type="EMBL" id="KZ772732">
    <property type="protein sequence ID" value="PTQ36973.1"/>
    <property type="molecule type" value="Genomic_DNA"/>
</dbReference>
<keyword evidence="10" id="KW-1185">Reference proteome</keyword>
<evidence type="ECO:0000256" key="4">
    <source>
        <dbReference type="ARBA" id="ARBA00023002"/>
    </source>
</evidence>
<evidence type="ECO:0000313" key="10">
    <source>
        <dbReference type="Proteomes" id="UP000244005"/>
    </source>
</evidence>
<evidence type="ECO:0000256" key="6">
    <source>
        <dbReference type="PIRSR" id="PIRSR604574-2"/>
    </source>
</evidence>
<dbReference type="GO" id="GO:0005634">
    <property type="term" value="C:nucleus"/>
    <property type="evidence" value="ECO:0007669"/>
    <property type="project" value="InterPro"/>
</dbReference>
<dbReference type="GO" id="GO:0035513">
    <property type="term" value="P:oxidative RNA demethylation"/>
    <property type="evidence" value="ECO:0000318"/>
    <property type="project" value="GO_Central"/>
</dbReference>
<feature type="compositionally biased region" description="Low complexity" evidence="7">
    <location>
        <begin position="120"/>
        <end position="141"/>
    </location>
</feature>
<feature type="domain" description="Fe2OG dioxygenase" evidence="8">
    <location>
        <begin position="627"/>
        <end position="737"/>
    </location>
</feature>
<dbReference type="SMR" id="A0A2R6WSZ0"/>
<gene>
    <name evidence="9" type="ORF">MARPO_0060s0059</name>
</gene>
<dbReference type="GO" id="GO:0035515">
    <property type="term" value="F:oxidative RNA demethylase activity"/>
    <property type="evidence" value="ECO:0000318"/>
    <property type="project" value="GO_Central"/>
</dbReference>
<dbReference type="GO" id="GO:0008270">
    <property type="term" value="F:zinc ion binding"/>
    <property type="evidence" value="ECO:0007669"/>
    <property type="project" value="InterPro"/>
</dbReference>
<accession>A0A2R6WSZ0</accession>
<dbReference type="OMA" id="FPRGGPC"/>
<dbReference type="Proteomes" id="UP000244005">
    <property type="component" value="Unassembled WGS sequence"/>
</dbReference>
<dbReference type="InterPro" id="IPR009349">
    <property type="entry name" value="TRIP4/RQT4_C2HC5_Znf"/>
</dbReference>
<evidence type="ECO:0000259" key="8">
    <source>
        <dbReference type="PROSITE" id="PS51471"/>
    </source>
</evidence>
<dbReference type="Pfam" id="PF23134">
    <property type="entry name" value="TRIP4_3rd"/>
    <property type="match status" value="1"/>
</dbReference>
<name>A0A2R6WSZ0_MARPO</name>
<dbReference type="InterPro" id="IPR005123">
    <property type="entry name" value="Oxoglu/Fe-dep_dioxygenase_dom"/>
</dbReference>
<dbReference type="Gramene" id="Mp6g08620.1">
    <property type="protein sequence ID" value="Mp6g08620.1.cds"/>
    <property type="gene ID" value="Mp6g08620"/>
</dbReference>
<reference evidence="10" key="1">
    <citation type="journal article" date="2017" name="Cell">
        <title>Insights into land plant evolution garnered from the Marchantia polymorpha genome.</title>
        <authorList>
            <person name="Bowman J.L."/>
            <person name="Kohchi T."/>
            <person name="Yamato K.T."/>
            <person name="Jenkins J."/>
            <person name="Shu S."/>
            <person name="Ishizaki K."/>
            <person name="Yamaoka S."/>
            <person name="Nishihama R."/>
            <person name="Nakamura Y."/>
            <person name="Berger F."/>
            <person name="Adam C."/>
            <person name="Aki S.S."/>
            <person name="Althoff F."/>
            <person name="Araki T."/>
            <person name="Arteaga-Vazquez M.A."/>
            <person name="Balasubrmanian S."/>
            <person name="Barry K."/>
            <person name="Bauer D."/>
            <person name="Boehm C.R."/>
            <person name="Briginshaw L."/>
            <person name="Caballero-Perez J."/>
            <person name="Catarino B."/>
            <person name="Chen F."/>
            <person name="Chiyoda S."/>
            <person name="Chovatia M."/>
            <person name="Davies K.M."/>
            <person name="Delmans M."/>
            <person name="Demura T."/>
            <person name="Dierschke T."/>
            <person name="Dolan L."/>
            <person name="Dorantes-Acosta A.E."/>
            <person name="Eklund D.M."/>
            <person name="Florent S.N."/>
            <person name="Flores-Sandoval E."/>
            <person name="Fujiyama A."/>
            <person name="Fukuzawa H."/>
            <person name="Galik B."/>
            <person name="Grimanelli D."/>
            <person name="Grimwood J."/>
            <person name="Grossniklaus U."/>
            <person name="Hamada T."/>
            <person name="Haseloff J."/>
            <person name="Hetherington A.J."/>
            <person name="Higo A."/>
            <person name="Hirakawa Y."/>
            <person name="Hundley H.N."/>
            <person name="Ikeda Y."/>
            <person name="Inoue K."/>
            <person name="Inoue S.I."/>
            <person name="Ishida S."/>
            <person name="Jia Q."/>
            <person name="Kakita M."/>
            <person name="Kanazawa T."/>
            <person name="Kawai Y."/>
            <person name="Kawashima T."/>
            <person name="Kennedy M."/>
            <person name="Kinose K."/>
            <person name="Kinoshita T."/>
            <person name="Kohara Y."/>
            <person name="Koide E."/>
            <person name="Komatsu K."/>
            <person name="Kopischke S."/>
            <person name="Kubo M."/>
            <person name="Kyozuka J."/>
            <person name="Lagercrantz U."/>
            <person name="Lin S.S."/>
            <person name="Lindquist E."/>
            <person name="Lipzen A.M."/>
            <person name="Lu C.W."/>
            <person name="De Luna E."/>
            <person name="Martienssen R.A."/>
            <person name="Minamino N."/>
            <person name="Mizutani M."/>
            <person name="Mizutani M."/>
            <person name="Mochizuki N."/>
            <person name="Monte I."/>
            <person name="Mosher R."/>
            <person name="Nagasaki H."/>
            <person name="Nakagami H."/>
            <person name="Naramoto S."/>
            <person name="Nishitani K."/>
            <person name="Ohtani M."/>
            <person name="Okamoto T."/>
            <person name="Okumura M."/>
            <person name="Phillips J."/>
            <person name="Pollak B."/>
            <person name="Reinders A."/>
            <person name="Rovekamp M."/>
            <person name="Sano R."/>
            <person name="Sawa S."/>
            <person name="Schmid M.W."/>
            <person name="Shirakawa M."/>
            <person name="Solano R."/>
            <person name="Spunde A."/>
            <person name="Suetsugu N."/>
            <person name="Sugano S."/>
            <person name="Sugiyama A."/>
            <person name="Sun R."/>
            <person name="Suzuki Y."/>
            <person name="Takenaka M."/>
            <person name="Takezawa D."/>
            <person name="Tomogane H."/>
            <person name="Tsuzuki M."/>
            <person name="Ueda T."/>
            <person name="Umeda M."/>
            <person name="Ward J.M."/>
            <person name="Watanabe Y."/>
            <person name="Yazaki K."/>
            <person name="Yokoyama R."/>
            <person name="Yoshitake Y."/>
            <person name="Yotsui I."/>
            <person name="Zachgo S."/>
            <person name="Schmutz J."/>
        </authorList>
    </citation>
    <scope>NUCLEOTIDE SEQUENCE [LARGE SCALE GENOMIC DNA]</scope>
    <source>
        <strain evidence="10">Tak-1</strain>
    </source>
</reference>
<dbReference type="InterPro" id="IPR056993">
    <property type="entry name" value="TRIP4_3rd_dom"/>
</dbReference>
<dbReference type="InterPro" id="IPR037151">
    <property type="entry name" value="AlkB-like_sf"/>
</dbReference>
<keyword evidence="2 6" id="KW-0479">Metal-binding</keyword>
<dbReference type="OrthoDB" id="6614653at2759"/>
<protein>
    <recommendedName>
        <fullName evidence="8">Fe2OG dioxygenase domain-containing protein</fullName>
    </recommendedName>
</protein>
<evidence type="ECO:0000313" key="9">
    <source>
        <dbReference type="EMBL" id="PTQ36973.1"/>
    </source>
</evidence>
<keyword evidence="5 6" id="KW-0408">Iron</keyword>
<keyword evidence="3" id="KW-0223">Dioxygenase</keyword>
<dbReference type="PANTHER" id="PTHR16557">
    <property type="entry name" value="ALKYLATED DNA REPAIR PROTEIN ALKB-RELATED"/>
    <property type="match status" value="1"/>
</dbReference>
<evidence type="ECO:0000256" key="7">
    <source>
        <dbReference type="SAM" id="MobiDB-lite"/>
    </source>
</evidence>
<dbReference type="PANTHER" id="PTHR16557:SF2">
    <property type="entry name" value="NUCLEIC ACID DIOXYGENASE ALKBH1"/>
    <property type="match status" value="1"/>
</dbReference>
<dbReference type="Pfam" id="PF06221">
    <property type="entry name" value="zf-C2HC5"/>
    <property type="match status" value="1"/>
</dbReference>
<evidence type="ECO:0000256" key="3">
    <source>
        <dbReference type="ARBA" id="ARBA00022964"/>
    </source>
</evidence>
<comment type="similarity">
    <text evidence="1">Belongs to the alkB family.</text>
</comment>
<feature type="binding site" evidence="6">
    <location>
        <position position="705"/>
    </location>
    <ligand>
        <name>Fe cation</name>
        <dbReference type="ChEBI" id="CHEBI:24875"/>
        <note>catalytic</note>
    </ligand>
</feature>
<dbReference type="GO" id="GO:0008198">
    <property type="term" value="F:ferrous iron binding"/>
    <property type="evidence" value="ECO:0000318"/>
    <property type="project" value="GO_Central"/>
</dbReference>
<feature type="binding site" evidence="6">
    <location>
        <position position="645"/>
    </location>
    <ligand>
        <name>Fe cation</name>
        <dbReference type="ChEBI" id="CHEBI:24875"/>
        <note>catalytic</note>
    </ligand>
</feature>
<proteinExistence type="inferred from homology"/>
<dbReference type="InterPro" id="IPR004574">
    <property type="entry name" value="Alkb"/>
</dbReference>
<feature type="region of interest" description="Disordered" evidence="7">
    <location>
        <begin position="70"/>
        <end position="153"/>
    </location>
</feature>
<comment type="cofactor">
    <cofactor evidence="6">
        <name>Fe(2+)</name>
        <dbReference type="ChEBI" id="CHEBI:29033"/>
    </cofactor>
    <text evidence="6">Binds 1 Fe(2+) ion per subunit.</text>
</comment>
<dbReference type="Gene3D" id="2.60.120.590">
    <property type="entry name" value="Alpha-ketoglutarate-dependent dioxygenase AlkB-like"/>
    <property type="match status" value="1"/>
</dbReference>
<dbReference type="GO" id="GO:0005737">
    <property type="term" value="C:cytoplasm"/>
    <property type="evidence" value="ECO:0000318"/>
    <property type="project" value="GO_Central"/>
</dbReference>
<dbReference type="GO" id="GO:0035516">
    <property type="term" value="F:broad specificity oxidative DNA demethylase activity"/>
    <property type="evidence" value="ECO:0000318"/>
    <property type="project" value="GO_Central"/>
</dbReference>
<keyword evidence="4" id="KW-0560">Oxidoreductase</keyword>
<evidence type="ECO:0000256" key="1">
    <source>
        <dbReference type="ARBA" id="ARBA00007879"/>
    </source>
</evidence>
<evidence type="ECO:0000256" key="2">
    <source>
        <dbReference type="ARBA" id="ARBA00022723"/>
    </source>
</evidence>
<dbReference type="SUPFAM" id="SSF51197">
    <property type="entry name" value="Clavaminate synthase-like"/>
    <property type="match status" value="1"/>
</dbReference>
<dbReference type="GO" id="GO:0072344">
    <property type="term" value="P:rescue of stalled ribosome"/>
    <property type="evidence" value="ECO:0007669"/>
    <property type="project" value="InterPro"/>
</dbReference>
<dbReference type="Pfam" id="PF13532">
    <property type="entry name" value="2OG-FeII_Oxy_2"/>
    <property type="match status" value="1"/>
</dbReference>
<organism evidence="9 10">
    <name type="scientific">Marchantia polymorpha</name>
    <name type="common">Common liverwort</name>
    <name type="synonym">Marchantia aquatica</name>
    <dbReference type="NCBI Taxonomy" id="3197"/>
    <lineage>
        <taxon>Eukaryota</taxon>
        <taxon>Viridiplantae</taxon>
        <taxon>Streptophyta</taxon>
        <taxon>Embryophyta</taxon>
        <taxon>Marchantiophyta</taxon>
        <taxon>Marchantiopsida</taxon>
        <taxon>Marchantiidae</taxon>
        <taxon>Marchantiales</taxon>
        <taxon>Marchantiaceae</taxon>
        <taxon>Marchantia</taxon>
    </lineage>
</organism>
<sequence length="737" mass="80081">MALTEAGKWLEESLLNLSSDVRSGLQLDADLVYNLVSYCELASPPDASEYLMNIVVDDRCNDIVAEYVRRRGGGPTSVPGETLQAYVKPREDESWSAGSKKPQKQKAEGNASAQKNADRTLSSSTATGATASQNSSTQKGKTAGGKGKRGGKGVSLAEASKGLVVFSRSGPCNCQCTRHKLINNCLSCGKIVCEQEGEGPCEYCGALVLREGSDYAGLEGVAVPPASEAEIKAEEFKNRLVEYDRSSAARTTVIDDQSDYFQIDGNTWLTDKEKQLLKKRQEDEERIAEERRKRVVVTIDLLGRKVVMAGQENGEDGVGSVSILGGDMFVGKDVANVPRIKPNPFLEESPMFVDGGKPAVPSRSGKWAQNSSAAGRLAAKKSARIQHDDPIVEALVGHNLQDIGISNIDELNNAWQAPRANASAPVEEDEKFAECRSEMRGLGIGGAVSTTSSIGPSHAEDKSAPPIFDICLPRKHGKHNPVVLAPSLIKQKQTDRKEALSESYNRTLRPGMILLKKWLSVDQQVDIVKQCKLLGTGPGGFYQPQYDENSKMHLRMMCLGMQWQPTSRAYESRRTNYDNAMAPPLPESFLRLVEKAISVAKLHIAQESGGKAKRVVINGNSPVPDMVPNVCIVNFYEHSGNLGMHQDKDESPESLKRGSPVVSFSVGDSAEFLYGSDNNVETAEKLVLDSGDVLIFGGPSRMIYHGVSKIIRGSAPESLLQKSNLRPGRLNLTFREN</sequence>
<evidence type="ECO:0000256" key="5">
    <source>
        <dbReference type="ARBA" id="ARBA00023004"/>
    </source>
</evidence>
<dbReference type="AlphaFoldDB" id="A0A2R6WSZ0"/>
<dbReference type="InterPro" id="IPR027450">
    <property type="entry name" value="AlkB-like"/>
</dbReference>